<evidence type="ECO:0000313" key="2">
    <source>
        <dbReference type="Proteomes" id="UP001056120"/>
    </source>
</evidence>
<dbReference type="Proteomes" id="UP001056120">
    <property type="component" value="Linkage Group LG08"/>
</dbReference>
<comment type="caution">
    <text evidence="1">The sequence shown here is derived from an EMBL/GenBank/DDBJ whole genome shotgun (WGS) entry which is preliminary data.</text>
</comment>
<keyword evidence="2" id="KW-1185">Reference proteome</keyword>
<name>A0ACB9ILC4_9ASTR</name>
<sequence>MVSLPSNLNSSYNTNDTHNLKAASTATTPFSHPLHPSINQHEKLRLPAVSDATATGRRRMIFEAEVEDIVVEIEREILGNLVHEIATETVAPAGSDRLRSHVVFT</sequence>
<reference evidence="1 2" key="2">
    <citation type="journal article" date="2022" name="Mol. Ecol. Resour.">
        <title>The genomes of chicory, endive, great burdock and yacon provide insights into Asteraceae paleo-polyploidization history and plant inulin production.</title>
        <authorList>
            <person name="Fan W."/>
            <person name="Wang S."/>
            <person name="Wang H."/>
            <person name="Wang A."/>
            <person name="Jiang F."/>
            <person name="Liu H."/>
            <person name="Zhao H."/>
            <person name="Xu D."/>
            <person name="Zhang Y."/>
        </authorList>
    </citation>
    <scope>NUCLEOTIDE SEQUENCE [LARGE SCALE GENOMIC DNA]</scope>
    <source>
        <strain evidence="2">cv. Yunnan</strain>
        <tissue evidence="1">Leaves</tissue>
    </source>
</reference>
<proteinExistence type="predicted"/>
<gene>
    <name evidence="1" type="ORF">L1987_24137</name>
</gene>
<protein>
    <submittedName>
        <fullName evidence="1">Uncharacterized protein</fullName>
    </submittedName>
</protein>
<reference evidence="2" key="1">
    <citation type="journal article" date="2022" name="Mol. Ecol. Resour.">
        <title>The genomes of chicory, endive, great burdock and yacon provide insights into Asteraceae palaeo-polyploidization history and plant inulin production.</title>
        <authorList>
            <person name="Fan W."/>
            <person name="Wang S."/>
            <person name="Wang H."/>
            <person name="Wang A."/>
            <person name="Jiang F."/>
            <person name="Liu H."/>
            <person name="Zhao H."/>
            <person name="Xu D."/>
            <person name="Zhang Y."/>
        </authorList>
    </citation>
    <scope>NUCLEOTIDE SEQUENCE [LARGE SCALE GENOMIC DNA]</scope>
    <source>
        <strain evidence="2">cv. Yunnan</strain>
    </source>
</reference>
<evidence type="ECO:0000313" key="1">
    <source>
        <dbReference type="EMBL" id="KAI3808190.1"/>
    </source>
</evidence>
<organism evidence="1 2">
    <name type="scientific">Smallanthus sonchifolius</name>
    <dbReference type="NCBI Taxonomy" id="185202"/>
    <lineage>
        <taxon>Eukaryota</taxon>
        <taxon>Viridiplantae</taxon>
        <taxon>Streptophyta</taxon>
        <taxon>Embryophyta</taxon>
        <taxon>Tracheophyta</taxon>
        <taxon>Spermatophyta</taxon>
        <taxon>Magnoliopsida</taxon>
        <taxon>eudicotyledons</taxon>
        <taxon>Gunneridae</taxon>
        <taxon>Pentapetalae</taxon>
        <taxon>asterids</taxon>
        <taxon>campanulids</taxon>
        <taxon>Asterales</taxon>
        <taxon>Asteraceae</taxon>
        <taxon>Asteroideae</taxon>
        <taxon>Heliantheae alliance</taxon>
        <taxon>Millerieae</taxon>
        <taxon>Smallanthus</taxon>
    </lineage>
</organism>
<accession>A0ACB9ILC4</accession>
<dbReference type="EMBL" id="CM042025">
    <property type="protein sequence ID" value="KAI3808190.1"/>
    <property type="molecule type" value="Genomic_DNA"/>
</dbReference>